<protein>
    <recommendedName>
        <fullName evidence="1">Protein kinase domain-containing protein</fullName>
    </recommendedName>
</protein>
<reference evidence="3 4" key="1">
    <citation type="submission" date="2019-06" db="EMBL/GenBank/DDBJ databases">
        <title>Draft genome sequence of the filamentous fungus Phialemoniopsis curvata isolated from diesel fuel.</title>
        <authorList>
            <person name="Varaljay V.A."/>
            <person name="Lyon W.J."/>
            <person name="Crouch A.L."/>
            <person name="Drake C.E."/>
            <person name="Hollomon J.M."/>
            <person name="Nadeau L.J."/>
            <person name="Nunn H.S."/>
            <person name="Stevenson B.S."/>
            <person name="Bojanowski C.L."/>
            <person name="Crookes-Goodson W.J."/>
        </authorList>
    </citation>
    <scope>NUCLEOTIDE SEQUENCE [LARGE SCALE GENOMIC DNA]</scope>
    <source>
        <strain evidence="3 4">D216</strain>
    </source>
</reference>
<gene>
    <name evidence="2" type="ORF">E0L32_002046</name>
    <name evidence="3" type="ORF">E0L32_002087</name>
</gene>
<name>A0A507AMM0_9PEZI</name>
<dbReference type="SMART" id="SM00220">
    <property type="entry name" value="S_TKc"/>
    <property type="match status" value="1"/>
</dbReference>
<dbReference type="RefSeq" id="XP_030989154.1">
    <property type="nucleotide sequence ID" value="XM_031136193.1"/>
</dbReference>
<dbReference type="GO" id="GO:0005524">
    <property type="term" value="F:ATP binding"/>
    <property type="evidence" value="ECO:0007669"/>
    <property type="project" value="InterPro"/>
</dbReference>
<dbReference type="CDD" id="cd00180">
    <property type="entry name" value="PKc"/>
    <property type="match status" value="1"/>
</dbReference>
<dbReference type="InterPro" id="IPR011009">
    <property type="entry name" value="Kinase-like_dom_sf"/>
</dbReference>
<dbReference type="PANTHER" id="PTHR24359">
    <property type="entry name" value="SERINE/THREONINE-PROTEIN KINASE SBK1"/>
    <property type="match status" value="1"/>
</dbReference>
<proteinExistence type="predicted"/>
<dbReference type="OrthoDB" id="1046782at2759"/>
<evidence type="ECO:0000313" key="2">
    <source>
        <dbReference type="EMBL" id="TPX07443.1"/>
    </source>
</evidence>
<dbReference type="STRING" id="1093900.A0A507AMM0"/>
<dbReference type="InterPro" id="IPR000719">
    <property type="entry name" value="Prot_kinase_dom"/>
</dbReference>
<accession>A0A507AMM0</accession>
<dbReference type="PROSITE" id="PS50011">
    <property type="entry name" value="PROTEIN_KINASE_DOM"/>
    <property type="match status" value="1"/>
</dbReference>
<evidence type="ECO:0000259" key="1">
    <source>
        <dbReference type="PROSITE" id="PS50011"/>
    </source>
</evidence>
<dbReference type="InParanoid" id="A0A507AMM0"/>
<dbReference type="PANTHER" id="PTHR24359:SF1">
    <property type="entry name" value="INHIBITOR OF NUCLEAR FACTOR KAPPA-B KINASE EPSILON SUBUNIT HOMOLOG 1-RELATED"/>
    <property type="match status" value="1"/>
</dbReference>
<evidence type="ECO:0000313" key="3">
    <source>
        <dbReference type="EMBL" id="TPX07484.1"/>
    </source>
</evidence>
<dbReference type="Pfam" id="PF00069">
    <property type="entry name" value="Pkinase"/>
    <property type="match status" value="1"/>
</dbReference>
<feature type="domain" description="Protein kinase" evidence="1">
    <location>
        <begin position="155"/>
        <end position="491"/>
    </location>
</feature>
<organism evidence="3 4">
    <name type="scientific">Thyridium curvatum</name>
    <dbReference type="NCBI Taxonomy" id="1093900"/>
    <lineage>
        <taxon>Eukaryota</taxon>
        <taxon>Fungi</taxon>
        <taxon>Dikarya</taxon>
        <taxon>Ascomycota</taxon>
        <taxon>Pezizomycotina</taxon>
        <taxon>Sordariomycetes</taxon>
        <taxon>Sordariomycetidae</taxon>
        <taxon>Thyridiales</taxon>
        <taxon>Thyridiaceae</taxon>
        <taxon>Thyridium</taxon>
    </lineage>
</organism>
<dbReference type="Proteomes" id="UP000319257">
    <property type="component" value="Unassembled WGS sequence"/>
</dbReference>
<dbReference type="EMBL" id="SKBQ01000008">
    <property type="protein sequence ID" value="TPX07484.1"/>
    <property type="molecule type" value="Genomic_DNA"/>
</dbReference>
<dbReference type="GeneID" id="41969493"/>
<dbReference type="GO" id="GO:0004674">
    <property type="term" value="F:protein serine/threonine kinase activity"/>
    <property type="evidence" value="ECO:0007669"/>
    <property type="project" value="TreeGrafter"/>
</dbReference>
<dbReference type="AlphaFoldDB" id="A0A507AMM0"/>
<comment type="caution">
    <text evidence="3">The sequence shown here is derived from an EMBL/GenBank/DDBJ whole genome shotgun (WGS) entry which is preliminary data.</text>
</comment>
<sequence>MGLHESTASIPEHSLLDDLIKAKKRCLITEHEYIPPDAIRVYITPERVKKELPNTWGRWLLPCWDWNLEDTVQQASKVIAILVLLDRLDCIDTLLADGLCDNDLPLSKKGDVIYSACNDKGPIWAFKRCQGINFPNRFLRNQWMVWVPQVGVNPDQTIKLPISGPHGLPFDCTEADATKYSIVYKAELWPSHQVEHNDDREVKSPAMKVRPACFAIKQFKDGKTGQKKPFEDELRNLIKFTNSNNDHLIKVSATVEKAYCIFFPWAQGGNLHDFWEKHGPLNLPRSTDVFLWALEQLTGLSHALEAIHTQNCRHGDLKPSNILHFMEGPSLGTLKIADFGVSRIHKNATGLRHEATDTKASTKIYEAPEAIERIRSLAPRSRKYDCWSMGCVMLECVIWLLYDFKAVASCQIARGGYQTYYQELDDANRTRNDIEDRVQVHPVVLHTIQALSHHPRFPHSPLQTIIRIVERKLLKVKPEERVSAELLHGKLVAISADARRDSSSFERPVPPTLDVPDIFCYEASSEQRPKPTYEVTRGSSG</sequence>
<evidence type="ECO:0000313" key="4">
    <source>
        <dbReference type="Proteomes" id="UP000319257"/>
    </source>
</evidence>
<dbReference type="SUPFAM" id="SSF56112">
    <property type="entry name" value="Protein kinase-like (PK-like)"/>
    <property type="match status" value="1"/>
</dbReference>
<dbReference type="Gene3D" id="1.10.510.10">
    <property type="entry name" value="Transferase(Phosphotransferase) domain 1"/>
    <property type="match status" value="1"/>
</dbReference>
<dbReference type="EMBL" id="SKBQ01000008">
    <property type="protein sequence ID" value="TPX07443.1"/>
    <property type="molecule type" value="Genomic_DNA"/>
</dbReference>
<keyword evidence="4" id="KW-1185">Reference proteome</keyword>